<dbReference type="EMBL" id="JAWDJW010007005">
    <property type="protein sequence ID" value="KAK3063077.1"/>
    <property type="molecule type" value="Genomic_DNA"/>
</dbReference>
<proteinExistence type="predicted"/>
<comment type="caution">
    <text evidence="1">The sequence shown here is derived from an EMBL/GenBank/DDBJ whole genome shotgun (WGS) entry which is preliminary data.</text>
</comment>
<accession>A0ACC3D7U4</accession>
<dbReference type="Proteomes" id="UP001186974">
    <property type="component" value="Unassembled WGS sequence"/>
</dbReference>
<evidence type="ECO:0000313" key="1">
    <source>
        <dbReference type="EMBL" id="KAK3063077.1"/>
    </source>
</evidence>
<organism evidence="1 2">
    <name type="scientific">Coniosporium uncinatum</name>
    <dbReference type="NCBI Taxonomy" id="93489"/>
    <lineage>
        <taxon>Eukaryota</taxon>
        <taxon>Fungi</taxon>
        <taxon>Dikarya</taxon>
        <taxon>Ascomycota</taxon>
        <taxon>Pezizomycotina</taxon>
        <taxon>Dothideomycetes</taxon>
        <taxon>Dothideomycetes incertae sedis</taxon>
        <taxon>Coniosporium</taxon>
    </lineage>
</organism>
<protein>
    <submittedName>
        <fullName evidence="1">Uncharacterized protein</fullName>
    </submittedName>
</protein>
<keyword evidence="2" id="KW-1185">Reference proteome</keyword>
<sequence length="199" mass="21151">MVEGLPTDAAQTLFAPPQRLSTFSKTSSLDNSPRLPTAEEEDEGKEPAISEERPLDLQEASTKKQKRFSKLTSRETVGFGTATTISAANTKTNTTATQTYNMHSTAPTSPPLPSSPSPTGVRPRPVSPNPPPQIADDVLVMAGDGALRGVHRFLSTEAPSSEHLLWSHALATLFPARSVKSRGSSSGITRRSSVSGSRV</sequence>
<reference evidence="1" key="1">
    <citation type="submission" date="2024-09" db="EMBL/GenBank/DDBJ databases">
        <title>Black Yeasts Isolated from many extreme environments.</title>
        <authorList>
            <person name="Coleine C."/>
            <person name="Stajich J.E."/>
            <person name="Selbmann L."/>
        </authorList>
    </citation>
    <scope>NUCLEOTIDE SEQUENCE</scope>
    <source>
        <strain evidence="1">CCFEE 5737</strain>
    </source>
</reference>
<evidence type="ECO:0000313" key="2">
    <source>
        <dbReference type="Proteomes" id="UP001186974"/>
    </source>
</evidence>
<gene>
    <name evidence="1" type="ORF">LTS18_002798</name>
</gene>
<name>A0ACC3D7U4_9PEZI</name>